<name>A0A3M0GDF9_9ACTN</name>
<dbReference type="InterPro" id="IPR051908">
    <property type="entry name" value="Ribosomal_N-acetyltransferase"/>
</dbReference>
<dbReference type="GO" id="GO:0005737">
    <property type="term" value="C:cytoplasm"/>
    <property type="evidence" value="ECO:0007669"/>
    <property type="project" value="TreeGrafter"/>
</dbReference>
<dbReference type="Gene3D" id="3.40.630.30">
    <property type="match status" value="1"/>
</dbReference>
<evidence type="ECO:0000259" key="2">
    <source>
        <dbReference type="PROSITE" id="PS51186"/>
    </source>
</evidence>
<reference evidence="3 4" key="1">
    <citation type="submission" date="2018-10" db="EMBL/GenBank/DDBJ databases">
        <title>Tessaracoccus antarcticuss sp. nov., isolated from sediment.</title>
        <authorList>
            <person name="Zhou L.Y."/>
            <person name="Du Z.J."/>
        </authorList>
    </citation>
    <scope>NUCLEOTIDE SEQUENCE [LARGE SCALE GENOMIC DNA]</scope>
    <source>
        <strain evidence="3 4">JDX10</strain>
    </source>
</reference>
<comment type="caution">
    <text evidence="3">The sequence shown here is derived from an EMBL/GenBank/DDBJ whole genome shotgun (WGS) entry which is preliminary data.</text>
</comment>
<proteinExistence type="predicted"/>
<dbReference type="AlphaFoldDB" id="A0A3M0GDF9"/>
<dbReference type="GO" id="GO:1990189">
    <property type="term" value="F:protein N-terminal-serine acetyltransferase activity"/>
    <property type="evidence" value="ECO:0007669"/>
    <property type="project" value="TreeGrafter"/>
</dbReference>
<protein>
    <submittedName>
        <fullName evidence="3">N-acetyltransferase</fullName>
    </submittedName>
</protein>
<sequence>MAERPGTQSVEFPGRRLRENTPMDTWPEAPTIACADLTLEPLRVEHAQEMAPALDDVALHTFIGGEPATLDQLRQIYTLQVGGASPDGTELWFNWVMRRSDTREAAGYVQATITQENGVSVAEIAWVVARAHQSRGLARQAATAMTDWLRSAGVGRVVAHIHPEHVASNAIATAVGLHPTSTLVNGEVRWTSGDQSPRPRHTTISTN</sequence>
<dbReference type="InterPro" id="IPR016181">
    <property type="entry name" value="Acyl_CoA_acyltransferase"/>
</dbReference>
<keyword evidence="3" id="KW-0808">Transferase</keyword>
<dbReference type="PANTHER" id="PTHR43441">
    <property type="entry name" value="RIBOSOMAL-PROTEIN-SERINE ACETYLTRANSFERASE"/>
    <property type="match status" value="1"/>
</dbReference>
<dbReference type="GO" id="GO:0008999">
    <property type="term" value="F:protein-N-terminal-alanine acetyltransferase activity"/>
    <property type="evidence" value="ECO:0007669"/>
    <property type="project" value="TreeGrafter"/>
</dbReference>
<organism evidence="3 4">
    <name type="scientific">Tessaracoccus antarcticus</name>
    <dbReference type="NCBI Taxonomy" id="2479848"/>
    <lineage>
        <taxon>Bacteria</taxon>
        <taxon>Bacillati</taxon>
        <taxon>Actinomycetota</taxon>
        <taxon>Actinomycetes</taxon>
        <taxon>Propionibacteriales</taxon>
        <taxon>Propionibacteriaceae</taxon>
        <taxon>Tessaracoccus</taxon>
    </lineage>
</organism>
<dbReference type="SUPFAM" id="SSF55729">
    <property type="entry name" value="Acyl-CoA N-acyltransferases (Nat)"/>
    <property type="match status" value="1"/>
</dbReference>
<dbReference type="InterPro" id="IPR000182">
    <property type="entry name" value="GNAT_dom"/>
</dbReference>
<gene>
    <name evidence="3" type="ORF">EAX62_00410</name>
</gene>
<dbReference type="Proteomes" id="UP000275256">
    <property type="component" value="Unassembled WGS sequence"/>
</dbReference>
<feature type="domain" description="N-acetyltransferase" evidence="2">
    <location>
        <begin position="37"/>
        <end position="195"/>
    </location>
</feature>
<dbReference type="PANTHER" id="PTHR43441:SF10">
    <property type="entry name" value="ACETYLTRANSFERASE"/>
    <property type="match status" value="1"/>
</dbReference>
<keyword evidence="4" id="KW-1185">Reference proteome</keyword>
<dbReference type="CDD" id="cd04301">
    <property type="entry name" value="NAT_SF"/>
    <property type="match status" value="1"/>
</dbReference>
<feature type="region of interest" description="Disordered" evidence="1">
    <location>
        <begin position="1"/>
        <end position="28"/>
    </location>
</feature>
<evidence type="ECO:0000313" key="4">
    <source>
        <dbReference type="Proteomes" id="UP000275256"/>
    </source>
</evidence>
<accession>A0A3M0GDF9</accession>
<dbReference type="OrthoDB" id="4403558at2"/>
<evidence type="ECO:0000256" key="1">
    <source>
        <dbReference type="SAM" id="MobiDB-lite"/>
    </source>
</evidence>
<evidence type="ECO:0000313" key="3">
    <source>
        <dbReference type="EMBL" id="RMB62358.1"/>
    </source>
</evidence>
<dbReference type="EMBL" id="REFW01000001">
    <property type="protein sequence ID" value="RMB62358.1"/>
    <property type="molecule type" value="Genomic_DNA"/>
</dbReference>
<dbReference type="Pfam" id="PF13302">
    <property type="entry name" value="Acetyltransf_3"/>
    <property type="match status" value="1"/>
</dbReference>
<feature type="compositionally biased region" description="Polar residues" evidence="1">
    <location>
        <begin position="1"/>
        <end position="10"/>
    </location>
</feature>
<dbReference type="PROSITE" id="PS51186">
    <property type="entry name" value="GNAT"/>
    <property type="match status" value="1"/>
</dbReference>